<evidence type="ECO:0000313" key="3">
    <source>
        <dbReference type="Proteomes" id="UP000315400"/>
    </source>
</evidence>
<accession>A0A540VLZ7</accession>
<protein>
    <submittedName>
        <fullName evidence="2">Uncharacterized protein</fullName>
    </submittedName>
</protein>
<sequence length="371" mass="40377">MIHTPAKEELYYVRVGGSYYYYDFGFYVLEIDPAPKNFRKMLWVPSRFSSRAPTAHAVPVAFDCLSARYHAGVPSRFLVRGHAEAGNPSQQDARAPGAQAQTADRFASVRTPTVVLSPDRFDARNQAAAQTADRHDARCQLDAANPSRFGTRSEGQAQVPVVFDAHGNNRIAIPSRHTALTHPGWSLHARNTATGQTTDLGFIDADAQAKQLTDIPLPDAIYEIEVRPHALLWPDTRSRPVITLTAGDQGGGNTGTGLPVIQNLHRTIEDGFSIIRWQVSEEANHAGLAFGVWFGTDLPVDTNRPPDRLIAYYPQIGSYRSSYAHTADAAVAVAAIVSTERGEVAELALPWSLVPPISPPNQTHSLAGEPS</sequence>
<comment type="caution">
    <text evidence="2">The sequence shown here is derived from an EMBL/GenBank/DDBJ whole genome shotgun (WGS) entry which is preliminary data.</text>
</comment>
<evidence type="ECO:0000256" key="1">
    <source>
        <dbReference type="SAM" id="MobiDB-lite"/>
    </source>
</evidence>
<dbReference type="AlphaFoldDB" id="A0A540VLZ7"/>
<organism evidence="2 3">
    <name type="scientific">Spiribacter salinus</name>
    <dbReference type="NCBI Taxonomy" id="1335746"/>
    <lineage>
        <taxon>Bacteria</taxon>
        <taxon>Pseudomonadati</taxon>
        <taxon>Pseudomonadota</taxon>
        <taxon>Gammaproteobacteria</taxon>
        <taxon>Chromatiales</taxon>
        <taxon>Ectothiorhodospiraceae</taxon>
        <taxon>Spiribacter</taxon>
    </lineage>
</organism>
<reference evidence="2 3" key="1">
    <citation type="submission" date="2019-06" db="EMBL/GenBank/DDBJ databases">
        <title>Metagenome assembled Genome of Spiribacter salinus SL48-SHIP from the microbial mat of Salt Lake 48 (Novosibirsk region, Russia).</title>
        <authorList>
            <person name="Shipova A."/>
            <person name="Rozanov A.S."/>
            <person name="Bryanskaya A.V."/>
            <person name="Peltek S.E."/>
        </authorList>
    </citation>
    <scope>NUCLEOTIDE SEQUENCE [LARGE SCALE GENOMIC DNA]</scope>
    <source>
        <strain evidence="2">SL48-SHIP-2</strain>
    </source>
</reference>
<dbReference type="Proteomes" id="UP000315400">
    <property type="component" value="Unassembled WGS sequence"/>
</dbReference>
<proteinExistence type="predicted"/>
<feature type="region of interest" description="Disordered" evidence="1">
    <location>
        <begin position="84"/>
        <end position="104"/>
    </location>
</feature>
<name>A0A540VLZ7_9GAMM</name>
<gene>
    <name evidence="2" type="ORF">FKY71_15915</name>
</gene>
<dbReference type="EMBL" id="VIFK01000299">
    <property type="protein sequence ID" value="TQE97787.1"/>
    <property type="molecule type" value="Genomic_DNA"/>
</dbReference>
<evidence type="ECO:0000313" key="2">
    <source>
        <dbReference type="EMBL" id="TQE97787.1"/>
    </source>
</evidence>